<dbReference type="Gene3D" id="3.40.50.410">
    <property type="entry name" value="von Willebrand factor, type A domain"/>
    <property type="match status" value="1"/>
</dbReference>
<keyword evidence="2" id="KW-1133">Transmembrane helix</keyword>
<feature type="region of interest" description="Disordered" evidence="1">
    <location>
        <begin position="1186"/>
        <end position="1232"/>
    </location>
</feature>
<feature type="domain" description="Calcium-activated chloride channel N-terminal" evidence="5">
    <location>
        <begin position="26"/>
        <end position="265"/>
    </location>
</feature>
<accession>A0A2S2QI27</accession>
<keyword evidence="2" id="KW-0812">Transmembrane</keyword>
<organism evidence="6">
    <name type="scientific">Sipha flava</name>
    <name type="common">yellow sugarcane aphid</name>
    <dbReference type="NCBI Taxonomy" id="143950"/>
    <lineage>
        <taxon>Eukaryota</taxon>
        <taxon>Metazoa</taxon>
        <taxon>Ecdysozoa</taxon>
        <taxon>Arthropoda</taxon>
        <taxon>Hexapoda</taxon>
        <taxon>Insecta</taxon>
        <taxon>Pterygota</taxon>
        <taxon>Neoptera</taxon>
        <taxon>Paraneoptera</taxon>
        <taxon>Hemiptera</taxon>
        <taxon>Sternorrhyncha</taxon>
        <taxon>Aphidomorpha</taxon>
        <taxon>Aphidoidea</taxon>
        <taxon>Aphididae</taxon>
        <taxon>Sipha</taxon>
    </lineage>
</organism>
<feature type="compositionally biased region" description="Acidic residues" evidence="1">
    <location>
        <begin position="1212"/>
        <end position="1226"/>
    </location>
</feature>
<dbReference type="InterPro" id="IPR036465">
    <property type="entry name" value="vWFA_dom_sf"/>
</dbReference>
<feature type="compositionally biased region" description="Low complexity" evidence="1">
    <location>
        <begin position="1015"/>
        <end position="1048"/>
    </location>
</feature>
<evidence type="ECO:0000313" key="6">
    <source>
        <dbReference type="EMBL" id="MBY77170.1"/>
    </source>
</evidence>
<feature type="transmembrane region" description="Helical" evidence="2">
    <location>
        <begin position="912"/>
        <end position="936"/>
    </location>
</feature>
<evidence type="ECO:0000259" key="5">
    <source>
        <dbReference type="Pfam" id="PF08434"/>
    </source>
</evidence>
<dbReference type="Pfam" id="PF00092">
    <property type="entry name" value="VWA"/>
    <property type="match status" value="1"/>
</dbReference>
<evidence type="ECO:0000259" key="4">
    <source>
        <dbReference type="Pfam" id="PF00092"/>
    </source>
</evidence>
<feature type="compositionally biased region" description="Acidic residues" evidence="1">
    <location>
        <begin position="1188"/>
        <end position="1202"/>
    </location>
</feature>
<evidence type="ECO:0000256" key="2">
    <source>
        <dbReference type="SAM" id="Phobius"/>
    </source>
</evidence>
<protein>
    <submittedName>
        <fullName evidence="6">Calcium-activated chloride channel regulator 4</fullName>
    </submittedName>
</protein>
<dbReference type="CDD" id="cd00198">
    <property type="entry name" value="vWFA"/>
    <property type="match status" value="1"/>
</dbReference>
<keyword evidence="3" id="KW-0732">Signal</keyword>
<dbReference type="AlphaFoldDB" id="A0A2S2QI27"/>
<gene>
    <name evidence="6" type="primary">CLCA4</name>
    <name evidence="6" type="ORF">g.94214</name>
</gene>
<feature type="region of interest" description="Disordered" evidence="1">
    <location>
        <begin position="1014"/>
        <end position="1093"/>
    </location>
</feature>
<name>A0A2S2QI27_9HEMI</name>
<dbReference type="EMBL" id="GGMS01007967">
    <property type="protein sequence ID" value="MBY77170.1"/>
    <property type="molecule type" value="Transcribed_RNA"/>
</dbReference>
<feature type="domain" description="VWFA" evidence="4">
    <location>
        <begin position="319"/>
        <end position="452"/>
    </location>
</feature>
<dbReference type="Pfam" id="PF08434">
    <property type="entry name" value="CLCA"/>
    <property type="match status" value="1"/>
</dbReference>
<feature type="compositionally biased region" description="Basic residues" evidence="1">
    <location>
        <begin position="1062"/>
        <end position="1072"/>
    </location>
</feature>
<dbReference type="GO" id="GO:0032991">
    <property type="term" value="C:protein-containing complex"/>
    <property type="evidence" value="ECO:0007669"/>
    <property type="project" value="UniProtKB-ARBA"/>
</dbReference>
<dbReference type="OrthoDB" id="3938623at2759"/>
<sequence length="1232" mass="134253">MRTFVLFATTLVCVVASVMGSAVFQSGAYDNVVVSIKDSVSAENCKTIINNVEAAFTGGSKSLHEALGGKAYFRSVTVMLPLNWPDHCVGHLRVITSSQGETPDVHIGLPHPVHGDALWTQQSQGCGRPGDAIFASYRLFQEPRDLSKELTKQWSKYRYGVFDEVGYVGDAVYPSCYASETSRSDVNGCSDKPISQTRICDSINTTSLVHPEAKTSLMFSTASQVTKFCDASSHDRYAPTKQNALCGRRSIMEVINVHPDFTKGVNLFANQNLTPTFIFKKEMLTRYVVVIEDTKDMMERESWSFLRLAIRKWAVHDLPANTEVGLVSTNDSSANRLHDLSRLHTSDARDQVASNIPYSTGDSRLPACLACALKEAIQMLETRASLLGPASSVIVVIAPGTSAYTPDLVKQVGEAKGKNIRIATVTYPMLKRSKSLDWMADKTGGISFTVTENRYNMALSYLSTYFKLTNVMRNIMETYYQGNKGDLPIEIHRRELTDDGRTVVTGSFVLEDNMGEPAKFTVYTHNTENPLIKAITLTSPSQRVYSTRSDSLLSLKMLSVPAVINETGTWTYHIERFQGSPQPHYVQVMAKPLWKNLPVVNARAWTSGTTNPLAIYAEVKRGNFPVLGAKVEVFVTRPGLNGSNSHREKFDLLDTGSGDPDLMKGDGIYSRYFNPMIGGPGIYTFEITVSDSSSNAYTWQNSLPRNIEKNPINIESHCCGSFMTSPSVEQLNPFQRIIAPLSVTYTSEDLSSSINVGRVGDLRADIIKPDLKARLTWTSPDMGGNSVARYEIRYSQSLRSLLNDFDSAPVWTHGSPLPLAPGSETAFSMDMNKMPELLDQSLFVAVKGYDRVESGSVPGPISNWVRVFVPSPPPPPSLTTHSSVSSADPSWTAADQNIIPSITRDIGMNYDLVVPIAGVLMLLSLLLLMYCVFCVMKRSRKPEKQSPKQEKPLNVSVIPNGNGGALNISSPINAIKTELESHFEPCLIDTSDSKKRYSVAQYGPALTNELIYNHQQQQQQQSSQTAMQVQQSSSSSSPSAAAAAATSAPIVVPQPVLQSTSQHHHPHHHNHRSSAAQSPEPQKKSGSVPVQVPSMPLHQAMVDYVWQQRANPFAVAAAAAAAYSAGGGLPCWLPKLDLDPHHHHHHGALVNRSAVAAAAADYSSAFRPVYPVTVAAAAAAAAVAAAAADDDDDNNDDEEDDGGGGGRVTECGADDDEDGEIDIETCPDEKDT</sequence>
<reference evidence="6" key="1">
    <citation type="submission" date="2018-04" db="EMBL/GenBank/DDBJ databases">
        <title>Transcriptome assembly of Sipha flava.</title>
        <authorList>
            <person name="Scully E.D."/>
            <person name="Geib S.M."/>
            <person name="Palmer N.A."/>
            <person name="Koch K."/>
            <person name="Bradshaw J."/>
            <person name="Heng-Moss T."/>
            <person name="Sarath G."/>
        </authorList>
    </citation>
    <scope>NUCLEOTIDE SEQUENCE</scope>
</reference>
<dbReference type="InterPro" id="IPR013642">
    <property type="entry name" value="CLCA_N"/>
</dbReference>
<evidence type="ECO:0000256" key="3">
    <source>
        <dbReference type="SAM" id="SignalP"/>
    </source>
</evidence>
<dbReference type="SUPFAM" id="SSF53300">
    <property type="entry name" value="vWA-like"/>
    <property type="match status" value="1"/>
</dbReference>
<keyword evidence="2" id="KW-0472">Membrane</keyword>
<feature type="chain" id="PRO_5015542126" evidence="3">
    <location>
        <begin position="21"/>
        <end position="1232"/>
    </location>
</feature>
<dbReference type="InterPro" id="IPR002035">
    <property type="entry name" value="VWF_A"/>
</dbReference>
<feature type="signal peptide" evidence="3">
    <location>
        <begin position="1"/>
        <end position="20"/>
    </location>
</feature>
<evidence type="ECO:0000256" key="1">
    <source>
        <dbReference type="SAM" id="MobiDB-lite"/>
    </source>
</evidence>
<proteinExistence type="predicted"/>